<organism evidence="3 4">
    <name type="scientific">Nannocystis exedens</name>
    <dbReference type="NCBI Taxonomy" id="54"/>
    <lineage>
        <taxon>Bacteria</taxon>
        <taxon>Pseudomonadati</taxon>
        <taxon>Myxococcota</taxon>
        <taxon>Polyangia</taxon>
        <taxon>Nannocystales</taxon>
        <taxon>Nannocystaceae</taxon>
        <taxon>Nannocystis</taxon>
    </lineage>
</organism>
<accession>A0A1I2ETP7</accession>
<keyword evidence="2" id="KW-0472">Membrane</keyword>
<feature type="compositionally biased region" description="Basic and acidic residues" evidence="1">
    <location>
        <begin position="22"/>
        <end position="42"/>
    </location>
</feature>
<keyword evidence="2" id="KW-1133">Transmembrane helix</keyword>
<feature type="compositionally biased region" description="Low complexity" evidence="1">
    <location>
        <begin position="192"/>
        <end position="201"/>
    </location>
</feature>
<dbReference type="EMBL" id="FOMX01000023">
    <property type="protein sequence ID" value="SFE95838.1"/>
    <property type="molecule type" value="Genomic_DNA"/>
</dbReference>
<keyword evidence="4" id="KW-1185">Reference proteome</keyword>
<evidence type="ECO:0000313" key="4">
    <source>
        <dbReference type="Proteomes" id="UP000199400"/>
    </source>
</evidence>
<feature type="region of interest" description="Disordered" evidence="1">
    <location>
        <begin position="192"/>
        <end position="243"/>
    </location>
</feature>
<sequence length="243" mass="25452">MPTTTHEPSGLIAIRALVDMERERQDRERTAAAAREAAEAAAREAAAARARAEEEARARAAAEAAEAARRAEERRQHEERLRAAEIEGRLRASQAAHLAQVQADLDARTRSRSGGAVGLWTAGALGLVGLGLAVLLKATAVTAPAPVLAPAGDDPSIRDARQAIADLRAGIEDIERQTDADRRALQDALARAAAPTVELPAPAAPGRPRPTPRPTAKPGDKPVVGKPGGIKICDTDDPLAEDC</sequence>
<keyword evidence="2" id="KW-0812">Transmembrane</keyword>
<evidence type="ECO:0000256" key="2">
    <source>
        <dbReference type="SAM" id="Phobius"/>
    </source>
</evidence>
<evidence type="ECO:0000313" key="3">
    <source>
        <dbReference type="EMBL" id="SFE95838.1"/>
    </source>
</evidence>
<proteinExistence type="predicted"/>
<feature type="compositionally biased region" description="Basic and acidic residues" evidence="1">
    <location>
        <begin position="50"/>
        <end position="76"/>
    </location>
</feature>
<feature type="compositionally biased region" description="Low complexity" evidence="1">
    <location>
        <begin position="216"/>
        <end position="232"/>
    </location>
</feature>
<feature type="transmembrane region" description="Helical" evidence="2">
    <location>
        <begin position="117"/>
        <end position="136"/>
    </location>
</feature>
<feature type="compositionally biased region" description="Pro residues" evidence="1">
    <location>
        <begin position="202"/>
        <end position="215"/>
    </location>
</feature>
<dbReference type="AlphaFoldDB" id="A0A1I2ETP7"/>
<feature type="region of interest" description="Disordered" evidence="1">
    <location>
        <begin position="22"/>
        <end position="76"/>
    </location>
</feature>
<evidence type="ECO:0000256" key="1">
    <source>
        <dbReference type="SAM" id="MobiDB-lite"/>
    </source>
</evidence>
<reference evidence="4" key="1">
    <citation type="submission" date="2016-10" db="EMBL/GenBank/DDBJ databases">
        <authorList>
            <person name="Varghese N."/>
            <person name="Submissions S."/>
        </authorList>
    </citation>
    <scope>NUCLEOTIDE SEQUENCE [LARGE SCALE GENOMIC DNA]</scope>
    <source>
        <strain evidence="4">ATCC 25963</strain>
    </source>
</reference>
<protein>
    <submittedName>
        <fullName evidence="3">Uncharacterized protein</fullName>
    </submittedName>
</protein>
<gene>
    <name evidence="3" type="ORF">SAMN02745121_06262</name>
</gene>
<dbReference type="Proteomes" id="UP000199400">
    <property type="component" value="Unassembled WGS sequence"/>
</dbReference>
<name>A0A1I2ETP7_9BACT</name>
<dbReference type="RefSeq" id="WP_143141045.1">
    <property type="nucleotide sequence ID" value="NZ_FOMX01000023.1"/>
</dbReference>